<keyword evidence="4 6" id="KW-0067">ATP-binding</keyword>
<dbReference type="Pfam" id="PF00005">
    <property type="entry name" value="ABC_tran"/>
    <property type="match status" value="1"/>
</dbReference>
<evidence type="ECO:0000256" key="3">
    <source>
        <dbReference type="ARBA" id="ARBA00022741"/>
    </source>
</evidence>
<dbReference type="CDD" id="cd03220">
    <property type="entry name" value="ABC_KpsT_Wzt"/>
    <property type="match status" value="1"/>
</dbReference>
<dbReference type="InterPro" id="IPR029439">
    <property type="entry name" value="Wzt_C"/>
</dbReference>
<dbReference type="PROSITE" id="PS50893">
    <property type="entry name" value="ABC_TRANSPORTER_2"/>
    <property type="match status" value="1"/>
</dbReference>
<proteinExistence type="inferred from homology"/>
<dbReference type="GO" id="GO:0016020">
    <property type="term" value="C:membrane"/>
    <property type="evidence" value="ECO:0007669"/>
    <property type="project" value="InterPro"/>
</dbReference>
<dbReference type="Gene3D" id="2.70.50.60">
    <property type="entry name" value="abc- transporter (atp binding component) like domain"/>
    <property type="match status" value="1"/>
</dbReference>
<keyword evidence="2" id="KW-0813">Transport</keyword>
<dbReference type="InterPro" id="IPR050683">
    <property type="entry name" value="Bact_Polysacc_Export_ATP-bd"/>
</dbReference>
<protein>
    <submittedName>
        <fullName evidence="6">ABC transporter ATP-binding protein</fullName>
    </submittedName>
</protein>
<dbReference type="CDD" id="cd10147">
    <property type="entry name" value="Wzt_C-like"/>
    <property type="match status" value="1"/>
</dbReference>
<dbReference type="PANTHER" id="PTHR46743">
    <property type="entry name" value="TEICHOIC ACIDS EXPORT ATP-BINDING PROTEIN TAGH"/>
    <property type="match status" value="1"/>
</dbReference>
<organism evidence="6 7">
    <name type="scientific">Actinomyces bouchesdurhonensis</name>
    <dbReference type="NCBI Taxonomy" id="1852361"/>
    <lineage>
        <taxon>Bacteria</taxon>
        <taxon>Bacillati</taxon>
        <taxon>Actinomycetota</taxon>
        <taxon>Actinomycetes</taxon>
        <taxon>Actinomycetales</taxon>
        <taxon>Actinomycetaceae</taxon>
        <taxon>Actinomyces</taxon>
    </lineage>
</organism>
<name>A0A929WVZ3_9ACTO</name>
<keyword evidence="3" id="KW-0547">Nucleotide-binding</keyword>
<dbReference type="GO" id="GO:0005524">
    <property type="term" value="F:ATP binding"/>
    <property type="evidence" value="ECO:0007669"/>
    <property type="project" value="UniProtKB-KW"/>
</dbReference>
<evidence type="ECO:0000313" key="6">
    <source>
        <dbReference type="EMBL" id="MBF0966296.1"/>
    </source>
</evidence>
<dbReference type="InterPro" id="IPR003439">
    <property type="entry name" value="ABC_transporter-like_ATP-bd"/>
</dbReference>
<comment type="similarity">
    <text evidence="1">Belongs to the ABC transporter superfamily.</text>
</comment>
<dbReference type="SUPFAM" id="SSF52540">
    <property type="entry name" value="P-loop containing nucleoside triphosphate hydrolases"/>
    <property type="match status" value="1"/>
</dbReference>
<dbReference type="PANTHER" id="PTHR46743:SF2">
    <property type="entry name" value="TEICHOIC ACIDS EXPORT ATP-BINDING PROTEIN TAGH"/>
    <property type="match status" value="1"/>
</dbReference>
<dbReference type="RefSeq" id="WP_418912141.1">
    <property type="nucleotide sequence ID" value="NZ_CBDFBV010000004.1"/>
</dbReference>
<dbReference type="InterPro" id="IPR003593">
    <property type="entry name" value="AAA+_ATPase"/>
</dbReference>
<evidence type="ECO:0000256" key="2">
    <source>
        <dbReference type="ARBA" id="ARBA00022448"/>
    </source>
</evidence>
<dbReference type="Gene3D" id="3.40.50.300">
    <property type="entry name" value="P-loop containing nucleotide triphosphate hydrolases"/>
    <property type="match status" value="1"/>
</dbReference>
<sequence length="391" mass="42615">MSMPEVVRVQDVSKVFKLHRDTSVKDRVLHSSRARVKEFRALDNVSVDVRLNESVGLMGHNGSGKSTLLKIMGSIIRPTTGRVTTRGRMAALLELGAGFHQDLTGRENVYLNASILGMTRAETEKCFDEIVAFSGIEQFIDTQVKFYSSGMYVRLAFAVAVHSNPDVLLVDEVLAVGDEPFQRKCMDKIHSFQTEGRAIVLVSHSAEQVESVCTRGVVLDHGKLVFDGSTSDAVRILRQGFQRDAQAAPIHTDETGLITIRDISMTDQGGEPIRVARTGDTICIRMDLTASKRIENWVSAFSLDTNLGQKLHYYNSRNSGATLPAIEGDATVIITIPTLTLGEGMYRMNVSIDDAGGQPYAQRDGAWDLVVQGNGIGSGPVALDSSIVVES</sequence>
<gene>
    <name evidence="6" type="ORF">HXK09_03875</name>
</gene>
<evidence type="ECO:0000256" key="1">
    <source>
        <dbReference type="ARBA" id="ARBA00005417"/>
    </source>
</evidence>
<dbReference type="Pfam" id="PF14524">
    <property type="entry name" value="Wzt_C"/>
    <property type="match status" value="1"/>
</dbReference>
<evidence type="ECO:0000256" key="4">
    <source>
        <dbReference type="ARBA" id="ARBA00022840"/>
    </source>
</evidence>
<reference evidence="6" key="1">
    <citation type="submission" date="2020-04" db="EMBL/GenBank/DDBJ databases">
        <title>Deep metagenomics examines the oral microbiome during advanced dental caries in children, revealing novel taxa and co-occurrences with host molecules.</title>
        <authorList>
            <person name="Baker J.L."/>
            <person name="Morton J.T."/>
            <person name="Dinis M."/>
            <person name="Alvarez R."/>
            <person name="Tran N.C."/>
            <person name="Knight R."/>
            <person name="Edlund A."/>
        </authorList>
    </citation>
    <scope>NUCLEOTIDE SEQUENCE</scope>
    <source>
        <strain evidence="6">JCVI_30_bin.13</strain>
    </source>
</reference>
<dbReference type="SMART" id="SM00382">
    <property type="entry name" value="AAA"/>
    <property type="match status" value="1"/>
</dbReference>
<dbReference type="GO" id="GO:0140359">
    <property type="term" value="F:ABC-type transporter activity"/>
    <property type="evidence" value="ECO:0007669"/>
    <property type="project" value="InterPro"/>
</dbReference>
<dbReference type="GO" id="GO:0016887">
    <property type="term" value="F:ATP hydrolysis activity"/>
    <property type="evidence" value="ECO:0007669"/>
    <property type="project" value="InterPro"/>
</dbReference>
<dbReference type="EMBL" id="JABZGF010000080">
    <property type="protein sequence ID" value="MBF0966296.1"/>
    <property type="molecule type" value="Genomic_DNA"/>
</dbReference>
<accession>A0A929WVZ3</accession>
<dbReference type="InterPro" id="IPR027417">
    <property type="entry name" value="P-loop_NTPase"/>
</dbReference>
<dbReference type="Proteomes" id="UP000759246">
    <property type="component" value="Unassembled WGS sequence"/>
</dbReference>
<feature type="domain" description="ABC transporter" evidence="5">
    <location>
        <begin position="7"/>
        <end position="246"/>
    </location>
</feature>
<dbReference type="InterPro" id="IPR015860">
    <property type="entry name" value="ABC_transpr_TagH-like"/>
</dbReference>
<evidence type="ECO:0000259" key="5">
    <source>
        <dbReference type="PROSITE" id="PS50893"/>
    </source>
</evidence>
<evidence type="ECO:0000313" key="7">
    <source>
        <dbReference type="Proteomes" id="UP000759246"/>
    </source>
</evidence>
<comment type="caution">
    <text evidence="6">The sequence shown here is derived from an EMBL/GenBank/DDBJ whole genome shotgun (WGS) entry which is preliminary data.</text>
</comment>
<dbReference type="AlphaFoldDB" id="A0A929WVZ3"/>